<dbReference type="CDD" id="cd00075">
    <property type="entry name" value="HATPase"/>
    <property type="match status" value="1"/>
</dbReference>
<organism evidence="17 18">
    <name type="scientific">Clostridium ganghwense</name>
    <dbReference type="NCBI Taxonomy" id="312089"/>
    <lineage>
        <taxon>Bacteria</taxon>
        <taxon>Bacillati</taxon>
        <taxon>Bacillota</taxon>
        <taxon>Clostridia</taxon>
        <taxon>Eubacteriales</taxon>
        <taxon>Clostridiaceae</taxon>
        <taxon>Clostridium</taxon>
    </lineage>
</organism>
<keyword evidence="13 14" id="KW-0472">Membrane</keyword>
<dbReference type="InterPro" id="IPR003660">
    <property type="entry name" value="HAMP_dom"/>
</dbReference>
<proteinExistence type="predicted"/>
<keyword evidence="12" id="KW-0902">Two-component regulatory system</keyword>
<dbReference type="InterPro" id="IPR050398">
    <property type="entry name" value="HssS/ArlS-like"/>
</dbReference>
<dbReference type="Proteomes" id="UP001079657">
    <property type="component" value="Unassembled WGS sequence"/>
</dbReference>
<evidence type="ECO:0000259" key="15">
    <source>
        <dbReference type="PROSITE" id="PS50109"/>
    </source>
</evidence>
<dbReference type="PANTHER" id="PTHR45528:SF1">
    <property type="entry name" value="SENSOR HISTIDINE KINASE CPXA"/>
    <property type="match status" value="1"/>
</dbReference>
<dbReference type="Gene3D" id="3.30.565.10">
    <property type="entry name" value="Histidine kinase-like ATPase, C-terminal domain"/>
    <property type="match status" value="1"/>
</dbReference>
<dbReference type="RefSeq" id="WP_268050173.1">
    <property type="nucleotide sequence ID" value="NZ_JAPQES010000004.1"/>
</dbReference>
<evidence type="ECO:0000256" key="9">
    <source>
        <dbReference type="ARBA" id="ARBA00022777"/>
    </source>
</evidence>
<keyword evidence="18" id="KW-1185">Reference proteome</keyword>
<comment type="subcellular location">
    <subcellularLocation>
        <location evidence="2">Cell membrane</location>
        <topology evidence="2">Multi-pass membrane protein</topology>
    </subcellularLocation>
</comment>
<keyword evidence="7 14" id="KW-0812">Transmembrane</keyword>
<dbReference type="Pfam" id="PF02518">
    <property type="entry name" value="HATPase_c"/>
    <property type="match status" value="1"/>
</dbReference>
<dbReference type="SMART" id="SM00388">
    <property type="entry name" value="HisKA"/>
    <property type="match status" value="1"/>
</dbReference>
<dbReference type="InterPro" id="IPR005467">
    <property type="entry name" value="His_kinase_dom"/>
</dbReference>
<dbReference type="SUPFAM" id="SSF158472">
    <property type="entry name" value="HAMP domain-like"/>
    <property type="match status" value="1"/>
</dbReference>
<keyword evidence="8" id="KW-0547">Nucleotide-binding</keyword>
<evidence type="ECO:0000256" key="14">
    <source>
        <dbReference type="SAM" id="Phobius"/>
    </source>
</evidence>
<dbReference type="InterPro" id="IPR036890">
    <property type="entry name" value="HATPase_C_sf"/>
</dbReference>
<dbReference type="PROSITE" id="PS50885">
    <property type="entry name" value="HAMP"/>
    <property type="match status" value="1"/>
</dbReference>
<evidence type="ECO:0000256" key="7">
    <source>
        <dbReference type="ARBA" id="ARBA00022692"/>
    </source>
</evidence>
<dbReference type="PRINTS" id="PR00344">
    <property type="entry name" value="BCTRLSENSOR"/>
</dbReference>
<dbReference type="SUPFAM" id="SSF55874">
    <property type="entry name" value="ATPase domain of HSP90 chaperone/DNA topoisomerase II/histidine kinase"/>
    <property type="match status" value="1"/>
</dbReference>
<dbReference type="SMART" id="SM00304">
    <property type="entry name" value="HAMP"/>
    <property type="match status" value="1"/>
</dbReference>
<dbReference type="EC" id="2.7.13.3" evidence="3"/>
<keyword evidence="6" id="KW-0808">Transferase</keyword>
<reference evidence="17" key="1">
    <citation type="submission" date="2022-12" db="EMBL/GenBank/DDBJ databases">
        <authorList>
            <person name="Wang J."/>
        </authorList>
    </citation>
    <scope>NUCLEOTIDE SEQUENCE</scope>
    <source>
        <strain evidence="17">HY-42-06</strain>
    </source>
</reference>
<dbReference type="InterPro" id="IPR003661">
    <property type="entry name" value="HisK_dim/P_dom"/>
</dbReference>
<dbReference type="CDD" id="cd06225">
    <property type="entry name" value="HAMP"/>
    <property type="match status" value="1"/>
</dbReference>
<evidence type="ECO:0000256" key="8">
    <source>
        <dbReference type="ARBA" id="ARBA00022741"/>
    </source>
</evidence>
<comment type="catalytic activity">
    <reaction evidence="1">
        <text>ATP + protein L-histidine = ADP + protein N-phospho-L-histidine.</text>
        <dbReference type="EC" id="2.7.13.3"/>
    </reaction>
</comment>
<accession>A0ABT4CSY4</accession>
<feature type="domain" description="HAMP" evidence="16">
    <location>
        <begin position="188"/>
        <end position="240"/>
    </location>
</feature>
<dbReference type="Gene3D" id="1.10.287.130">
    <property type="match status" value="1"/>
</dbReference>
<keyword evidence="9 17" id="KW-0418">Kinase</keyword>
<evidence type="ECO:0000256" key="4">
    <source>
        <dbReference type="ARBA" id="ARBA00022475"/>
    </source>
</evidence>
<feature type="transmembrane region" description="Helical" evidence="14">
    <location>
        <begin position="12"/>
        <end position="35"/>
    </location>
</feature>
<dbReference type="InterPro" id="IPR004358">
    <property type="entry name" value="Sig_transdc_His_kin-like_C"/>
</dbReference>
<evidence type="ECO:0000256" key="1">
    <source>
        <dbReference type="ARBA" id="ARBA00000085"/>
    </source>
</evidence>
<name>A0ABT4CSY4_9CLOT</name>
<comment type="caution">
    <text evidence="17">The sequence shown here is derived from an EMBL/GenBank/DDBJ whole genome shotgun (WGS) entry which is preliminary data.</text>
</comment>
<evidence type="ECO:0000256" key="11">
    <source>
        <dbReference type="ARBA" id="ARBA00022989"/>
    </source>
</evidence>
<dbReference type="GO" id="GO:0016301">
    <property type="term" value="F:kinase activity"/>
    <property type="evidence" value="ECO:0007669"/>
    <property type="project" value="UniProtKB-KW"/>
</dbReference>
<sequence length="462" mass="52346">MKGIKSRIYKQNGIIIISIVLILEIIFLLVVRNYYFQSVQQELLNKVKVSGGFYNKYLINERIEEKARYILENDSRDPVFYMQVYDTNRRMLTDSNGLKSNEPIDAADIKAALNEEMQIIKEKNNETKESIMAVSTPLYHLGEISGALRYTVSVEKIETMLLKIFFASIFIGVFVVIITFLLSSFLAKGIVYPIEEVTKVAEIMAAGDFTKRAVKINNDEIGKLSDTLNYMSEEIQKSNLIKNEFISSISHELRTPLTAIQGWSEIILTGEVENLEEAKEGLKIISSETKRLTGLVEELLDFSKFEAGKISLNLEKVDINQLTMEVYNYFKKRFEKVGIEVSLNIEKKPCYAAGDVNRLKQVLINIIDNAIKFSEEDGKISINTYLRQENVLIQIEDNGIGIPKKDIHKVTHKFYKGKSKKSGSGIGLSICKEIIHLHGGELSIDSVEGEGTKVNILIPIEY</sequence>
<dbReference type="Pfam" id="PF00672">
    <property type="entry name" value="HAMP"/>
    <property type="match status" value="1"/>
</dbReference>
<dbReference type="Gene3D" id="6.10.340.10">
    <property type="match status" value="1"/>
</dbReference>
<keyword evidence="11 14" id="KW-1133">Transmembrane helix</keyword>
<evidence type="ECO:0000256" key="2">
    <source>
        <dbReference type="ARBA" id="ARBA00004651"/>
    </source>
</evidence>
<dbReference type="Pfam" id="PF00512">
    <property type="entry name" value="HisKA"/>
    <property type="match status" value="1"/>
</dbReference>
<dbReference type="InterPro" id="IPR036097">
    <property type="entry name" value="HisK_dim/P_sf"/>
</dbReference>
<protein>
    <recommendedName>
        <fullName evidence="3">histidine kinase</fullName>
        <ecNumber evidence="3">2.7.13.3</ecNumber>
    </recommendedName>
</protein>
<dbReference type="PROSITE" id="PS50109">
    <property type="entry name" value="HIS_KIN"/>
    <property type="match status" value="1"/>
</dbReference>
<dbReference type="SUPFAM" id="SSF47384">
    <property type="entry name" value="Homodimeric domain of signal transducing histidine kinase"/>
    <property type="match status" value="1"/>
</dbReference>
<dbReference type="CDD" id="cd00082">
    <property type="entry name" value="HisKA"/>
    <property type="match status" value="1"/>
</dbReference>
<keyword evidence="10" id="KW-0067">ATP-binding</keyword>
<dbReference type="SMART" id="SM00387">
    <property type="entry name" value="HATPase_c"/>
    <property type="match status" value="1"/>
</dbReference>
<evidence type="ECO:0000256" key="5">
    <source>
        <dbReference type="ARBA" id="ARBA00022553"/>
    </source>
</evidence>
<gene>
    <name evidence="17" type="ORF">OXH55_11720</name>
</gene>
<dbReference type="InterPro" id="IPR003594">
    <property type="entry name" value="HATPase_dom"/>
</dbReference>
<dbReference type="PANTHER" id="PTHR45528">
    <property type="entry name" value="SENSOR HISTIDINE KINASE CPXA"/>
    <property type="match status" value="1"/>
</dbReference>
<evidence type="ECO:0000256" key="3">
    <source>
        <dbReference type="ARBA" id="ARBA00012438"/>
    </source>
</evidence>
<evidence type="ECO:0000256" key="10">
    <source>
        <dbReference type="ARBA" id="ARBA00022840"/>
    </source>
</evidence>
<dbReference type="EMBL" id="JAPQES010000004">
    <property type="protein sequence ID" value="MCY6371306.1"/>
    <property type="molecule type" value="Genomic_DNA"/>
</dbReference>
<feature type="domain" description="Histidine kinase" evidence="15">
    <location>
        <begin position="248"/>
        <end position="462"/>
    </location>
</feature>
<evidence type="ECO:0000313" key="18">
    <source>
        <dbReference type="Proteomes" id="UP001079657"/>
    </source>
</evidence>
<keyword evidence="5" id="KW-0597">Phosphoprotein</keyword>
<evidence type="ECO:0000256" key="6">
    <source>
        <dbReference type="ARBA" id="ARBA00022679"/>
    </source>
</evidence>
<evidence type="ECO:0000313" key="17">
    <source>
        <dbReference type="EMBL" id="MCY6371306.1"/>
    </source>
</evidence>
<evidence type="ECO:0000259" key="16">
    <source>
        <dbReference type="PROSITE" id="PS50885"/>
    </source>
</evidence>
<feature type="transmembrane region" description="Helical" evidence="14">
    <location>
        <begin position="160"/>
        <end position="182"/>
    </location>
</feature>
<evidence type="ECO:0000256" key="13">
    <source>
        <dbReference type="ARBA" id="ARBA00023136"/>
    </source>
</evidence>
<evidence type="ECO:0000256" key="12">
    <source>
        <dbReference type="ARBA" id="ARBA00023012"/>
    </source>
</evidence>
<keyword evidence="4" id="KW-1003">Cell membrane</keyword>